<evidence type="ECO:0000256" key="1">
    <source>
        <dbReference type="SAM" id="MobiDB-lite"/>
    </source>
</evidence>
<name>A0A9P0H575_NEZVI</name>
<dbReference type="AlphaFoldDB" id="A0A9P0H575"/>
<keyword evidence="3" id="KW-1185">Reference proteome</keyword>
<reference evidence="2" key="1">
    <citation type="submission" date="2022-01" db="EMBL/GenBank/DDBJ databases">
        <authorList>
            <person name="King R."/>
        </authorList>
    </citation>
    <scope>NUCLEOTIDE SEQUENCE</scope>
</reference>
<feature type="region of interest" description="Disordered" evidence="1">
    <location>
        <begin position="551"/>
        <end position="570"/>
    </location>
</feature>
<dbReference type="EMBL" id="OV725079">
    <property type="protein sequence ID" value="CAH1395641.1"/>
    <property type="molecule type" value="Genomic_DNA"/>
</dbReference>
<organism evidence="2 3">
    <name type="scientific">Nezara viridula</name>
    <name type="common">Southern green stink bug</name>
    <name type="synonym">Cimex viridulus</name>
    <dbReference type="NCBI Taxonomy" id="85310"/>
    <lineage>
        <taxon>Eukaryota</taxon>
        <taxon>Metazoa</taxon>
        <taxon>Ecdysozoa</taxon>
        <taxon>Arthropoda</taxon>
        <taxon>Hexapoda</taxon>
        <taxon>Insecta</taxon>
        <taxon>Pterygota</taxon>
        <taxon>Neoptera</taxon>
        <taxon>Paraneoptera</taxon>
        <taxon>Hemiptera</taxon>
        <taxon>Heteroptera</taxon>
        <taxon>Panheteroptera</taxon>
        <taxon>Pentatomomorpha</taxon>
        <taxon>Pentatomoidea</taxon>
        <taxon>Pentatomidae</taxon>
        <taxon>Pentatominae</taxon>
        <taxon>Nezara</taxon>
    </lineage>
</organism>
<gene>
    <name evidence="2" type="ORF">NEZAVI_LOCUS5883</name>
</gene>
<protein>
    <submittedName>
        <fullName evidence="2">Uncharacterized protein</fullName>
    </submittedName>
</protein>
<sequence>MHNIPTDRRMSGGIFALGFVESKSSLLEKVQSMTSVIPVTRVRKRKRKIKNIFNVMLNVVETLLELCIQSKTMMSLKLYKYRRPSMFYRHEKSLKYKIRENEEEEKHPPEEWLLEKETIRSLKRMMSDQKIQKNTQSEYEEDLKTETLAKPGNKIIQSYLDRFKDEDREELNIRNKLRMKEIYQLDADNLFTTSEMGIIKWRKVLFHREMRKSRKLKKKEENLKSEPKSEVWEFKEFLNHSFDKPNDDPSSTISQPVALSKEQVVQMLNRHLKSWLNREYPLREGAALKHRFHYYEPKYKYHKRNIGTDEDRLKVSIRFARLAQIAYPDLDVNEILSGLTTYFGNIEIPNISKRETPEREHTKVTEKMELLEGMGIPPKKLKKIMADKRFEEGQRKETTKTFVLKKIKELMKLYDLESLYDEFRKADFPTPYDSLYVEMVKGMFKIHHSITVYGKLDQALIMAFIRNMSQLIFDSVQWLIDSLLKSPILLEIKEREEEHEMPMKQRKPHNKFIKQEKVAHDKLKKAMMKVIKYQMLHVVVSGMMNDDLVDLSSSEPEPLENKTSAMSIGK</sequence>
<dbReference type="Proteomes" id="UP001152798">
    <property type="component" value="Chromosome 3"/>
</dbReference>
<dbReference type="OrthoDB" id="10511018at2759"/>
<proteinExistence type="predicted"/>
<accession>A0A9P0H575</accession>
<evidence type="ECO:0000313" key="3">
    <source>
        <dbReference type="Proteomes" id="UP001152798"/>
    </source>
</evidence>
<evidence type="ECO:0000313" key="2">
    <source>
        <dbReference type="EMBL" id="CAH1395641.1"/>
    </source>
</evidence>